<accession>A0A9D4UK58</accession>
<proteinExistence type="predicted"/>
<reference evidence="1" key="1">
    <citation type="submission" date="2021-01" db="EMBL/GenBank/DDBJ databases">
        <title>Adiantum capillus-veneris genome.</title>
        <authorList>
            <person name="Fang Y."/>
            <person name="Liao Q."/>
        </authorList>
    </citation>
    <scope>NUCLEOTIDE SEQUENCE</scope>
    <source>
        <strain evidence="1">H3</strain>
        <tissue evidence="1">Leaf</tissue>
    </source>
</reference>
<protein>
    <submittedName>
        <fullName evidence="1">Uncharacterized protein</fullName>
    </submittedName>
</protein>
<sequence length="114" mass="12669">PDLHRKFVTIYQQVPSIEYYIAIKRFSNRSTLAAVFQRAVSNWVPTLVISFGQVKPHTNALVFFCCPGWVQPTEEGFGNCQPCNAPGMPEYQTELTVQALYAHRQGGIPIGAPG</sequence>
<comment type="caution">
    <text evidence="1">The sequence shown here is derived from an EMBL/GenBank/DDBJ whole genome shotgun (WGS) entry which is preliminary data.</text>
</comment>
<dbReference type="Proteomes" id="UP000886520">
    <property type="component" value="Chromosome 16"/>
</dbReference>
<organism evidence="1 2">
    <name type="scientific">Adiantum capillus-veneris</name>
    <name type="common">Maidenhair fern</name>
    <dbReference type="NCBI Taxonomy" id="13818"/>
    <lineage>
        <taxon>Eukaryota</taxon>
        <taxon>Viridiplantae</taxon>
        <taxon>Streptophyta</taxon>
        <taxon>Embryophyta</taxon>
        <taxon>Tracheophyta</taxon>
        <taxon>Polypodiopsida</taxon>
        <taxon>Polypodiidae</taxon>
        <taxon>Polypodiales</taxon>
        <taxon>Pteridineae</taxon>
        <taxon>Pteridaceae</taxon>
        <taxon>Vittarioideae</taxon>
        <taxon>Adiantum</taxon>
    </lineage>
</organism>
<feature type="non-terminal residue" evidence="1">
    <location>
        <position position="1"/>
    </location>
</feature>
<evidence type="ECO:0000313" key="1">
    <source>
        <dbReference type="EMBL" id="KAI5068898.1"/>
    </source>
</evidence>
<evidence type="ECO:0000313" key="2">
    <source>
        <dbReference type="Proteomes" id="UP000886520"/>
    </source>
</evidence>
<name>A0A9D4UK58_ADICA</name>
<dbReference type="AlphaFoldDB" id="A0A9D4UK58"/>
<keyword evidence="2" id="KW-1185">Reference proteome</keyword>
<dbReference type="EMBL" id="JABFUD020000016">
    <property type="protein sequence ID" value="KAI5068898.1"/>
    <property type="molecule type" value="Genomic_DNA"/>
</dbReference>
<gene>
    <name evidence="1" type="ORF">GOP47_0017243</name>
</gene>